<evidence type="ECO:0000256" key="2">
    <source>
        <dbReference type="SAM" id="MobiDB-lite"/>
    </source>
</evidence>
<evidence type="ECO:0000313" key="3">
    <source>
        <dbReference type="EMBL" id="ORY62671.1"/>
    </source>
</evidence>
<feature type="non-terminal residue" evidence="3">
    <location>
        <position position="360"/>
    </location>
</feature>
<protein>
    <submittedName>
        <fullName evidence="3">Uncharacterized protein</fullName>
    </submittedName>
</protein>
<feature type="compositionally biased region" description="Basic and acidic residues" evidence="2">
    <location>
        <begin position="1"/>
        <end position="17"/>
    </location>
</feature>
<dbReference type="InParanoid" id="A0A1Y2DTS2"/>
<feature type="compositionally biased region" description="Basic and acidic residues" evidence="2">
    <location>
        <begin position="257"/>
        <end position="280"/>
    </location>
</feature>
<name>A0A1Y2DTS2_9PEZI</name>
<reference evidence="3 4" key="1">
    <citation type="submission" date="2016-07" db="EMBL/GenBank/DDBJ databases">
        <title>Pervasive Adenine N6-methylation of Active Genes in Fungi.</title>
        <authorList>
            <consortium name="DOE Joint Genome Institute"/>
            <person name="Mondo S.J."/>
            <person name="Dannebaum R.O."/>
            <person name="Kuo R.C."/>
            <person name="Labutti K."/>
            <person name="Haridas S."/>
            <person name="Kuo A."/>
            <person name="Salamov A."/>
            <person name="Ahrendt S.R."/>
            <person name="Lipzen A."/>
            <person name="Sullivan W."/>
            <person name="Andreopoulos W.B."/>
            <person name="Clum A."/>
            <person name="Lindquist E."/>
            <person name="Daum C."/>
            <person name="Ramamoorthy G.K."/>
            <person name="Gryganskyi A."/>
            <person name="Culley D."/>
            <person name="Magnuson J.K."/>
            <person name="James T.Y."/>
            <person name="O'Malley M.A."/>
            <person name="Stajich J.E."/>
            <person name="Spatafora J.W."/>
            <person name="Visel A."/>
            <person name="Grigoriev I.V."/>
        </authorList>
    </citation>
    <scope>NUCLEOTIDE SEQUENCE [LARGE SCALE GENOMIC DNA]</scope>
    <source>
        <strain evidence="3 4">CBS 129021</strain>
    </source>
</reference>
<comment type="caution">
    <text evidence="3">The sequence shown here is derived from an EMBL/GenBank/DDBJ whole genome shotgun (WGS) entry which is preliminary data.</text>
</comment>
<dbReference type="OrthoDB" id="2139939at2759"/>
<sequence>RSRSPERERTKHHDGASKHLRRHHLDTSERERDSKRNRSSSSTRYHAHQHHHRRRRRSSSHTHGTFYADQLPYSSRPLAKSDFEIFRSLFATYLEVQKNKYIGDMDEREVRGRWKSFVNKWNEGSLAEGWYNPEMFIKVSSNDMEELDELRGVSTPPLSGNKLNGNGNGSTVLNEEDGDNGNDDDDGYGPTLPISQGLSRFSGAARQGPGIPSLQDLELRREMMDEDRLEQVAQLRLERKVDRIQQKARLEELVPRAEPGTRERQLEKKKELNEKMKGFREGSPGAAEVNDAELLGGGDSVAELKRLKAASERKKTERELRREEIQRARIEEIEERRREYREKEDSTMAVFKELARQRFG</sequence>
<gene>
    <name evidence="3" type="ORF">BCR38DRAFT_325761</name>
</gene>
<evidence type="ECO:0000313" key="4">
    <source>
        <dbReference type="Proteomes" id="UP000193689"/>
    </source>
</evidence>
<dbReference type="STRING" id="1141098.A0A1Y2DTS2"/>
<dbReference type="EMBL" id="MCFJ01000009">
    <property type="protein sequence ID" value="ORY62671.1"/>
    <property type="molecule type" value="Genomic_DNA"/>
</dbReference>
<evidence type="ECO:0000256" key="1">
    <source>
        <dbReference type="SAM" id="Coils"/>
    </source>
</evidence>
<keyword evidence="1" id="KW-0175">Coiled coil</keyword>
<dbReference type="GeneID" id="63771022"/>
<dbReference type="PANTHER" id="PTHR34117">
    <property type="entry name" value="STYLE CELL-CYCLE INHIBITOR 1"/>
    <property type="match status" value="1"/>
</dbReference>
<feature type="non-terminal residue" evidence="3">
    <location>
        <position position="1"/>
    </location>
</feature>
<dbReference type="RefSeq" id="XP_040714507.1">
    <property type="nucleotide sequence ID" value="XM_040854810.1"/>
</dbReference>
<dbReference type="PANTHER" id="PTHR34117:SF1">
    <property type="entry name" value="STYLE CELL-CYCLE INHIBITOR 1"/>
    <property type="match status" value="1"/>
</dbReference>
<accession>A0A1Y2DTS2</accession>
<dbReference type="InterPro" id="IPR044688">
    <property type="entry name" value="SCI-1-like"/>
</dbReference>
<dbReference type="Proteomes" id="UP000193689">
    <property type="component" value="Unassembled WGS sequence"/>
</dbReference>
<feature type="compositionally biased region" description="Basic and acidic residues" evidence="2">
    <location>
        <begin position="25"/>
        <end position="36"/>
    </location>
</feature>
<organism evidence="3 4">
    <name type="scientific">Pseudomassariella vexata</name>
    <dbReference type="NCBI Taxonomy" id="1141098"/>
    <lineage>
        <taxon>Eukaryota</taxon>
        <taxon>Fungi</taxon>
        <taxon>Dikarya</taxon>
        <taxon>Ascomycota</taxon>
        <taxon>Pezizomycotina</taxon>
        <taxon>Sordariomycetes</taxon>
        <taxon>Xylariomycetidae</taxon>
        <taxon>Amphisphaeriales</taxon>
        <taxon>Pseudomassariaceae</taxon>
        <taxon>Pseudomassariella</taxon>
    </lineage>
</organism>
<proteinExistence type="predicted"/>
<feature type="region of interest" description="Disordered" evidence="2">
    <location>
        <begin position="257"/>
        <end position="294"/>
    </location>
</feature>
<feature type="region of interest" description="Disordered" evidence="2">
    <location>
        <begin position="1"/>
        <end position="68"/>
    </location>
</feature>
<feature type="coiled-coil region" evidence="1">
    <location>
        <begin position="306"/>
        <end position="350"/>
    </location>
</feature>
<feature type="region of interest" description="Disordered" evidence="2">
    <location>
        <begin position="151"/>
        <end position="212"/>
    </location>
</feature>
<keyword evidence="4" id="KW-1185">Reference proteome</keyword>
<dbReference type="AlphaFoldDB" id="A0A1Y2DTS2"/>
<feature type="compositionally biased region" description="Basic residues" evidence="2">
    <location>
        <begin position="45"/>
        <end position="60"/>
    </location>
</feature>
<feature type="compositionally biased region" description="Acidic residues" evidence="2">
    <location>
        <begin position="174"/>
        <end position="187"/>
    </location>
</feature>